<comment type="caution">
    <text evidence="1">The sequence shown here is derived from an EMBL/GenBank/DDBJ whole genome shotgun (WGS) entry which is preliminary data.</text>
</comment>
<organism evidence="1 2">
    <name type="scientific">Desmophyllum pertusum</name>
    <dbReference type="NCBI Taxonomy" id="174260"/>
    <lineage>
        <taxon>Eukaryota</taxon>
        <taxon>Metazoa</taxon>
        <taxon>Cnidaria</taxon>
        <taxon>Anthozoa</taxon>
        <taxon>Hexacorallia</taxon>
        <taxon>Scleractinia</taxon>
        <taxon>Caryophylliina</taxon>
        <taxon>Caryophylliidae</taxon>
        <taxon>Desmophyllum</taxon>
    </lineage>
</organism>
<protein>
    <submittedName>
        <fullName evidence="1">Uncharacterized protein</fullName>
    </submittedName>
</protein>
<keyword evidence="2" id="KW-1185">Reference proteome</keyword>
<dbReference type="OrthoDB" id="5983578at2759"/>
<dbReference type="AlphaFoldDB" id="A0A9W9YDQ3"/>
<gene>
    <name evidence="1" type="ORF">OS493_024495</name>
</gene>
<name>A0A9W9YDQ3_9CNID</name>
<evidence type="ECO:0000313" key="1">
    <source>
        <dbReference type="EMBL" id="KAJ7328575.1"/>
    </source>
</evidence>
<accession>A0A9W9YDQ3</accession>
<dbReference type="EMBL" id="MU827796">
    <property type="protein sequence ID" value="KAJ7328575.1"/>
    <property type="molecule type" value="Genomic_DNA"/>
</dbReference>
<dbReference type="Proteomes" id="UP001163046">
    <property type="component" value="Unassembled WGS sequence"/>
</dbReference>
<sequence>MRHLENVSEQSECVFTGRGVDLTTGCTYKLRRNPTNPKDRTCIEVKERHYGQVKATLNAKISRLLSPFIDNTTIWETTCLVIEDATWSRGDSGRPARAHKILIKFITRSADIVLVQDTFKQFNVTTNGS</sequence>
<evidence type="ECO:0000313" key="2">
    <source>
        <dbReference type="Proteomes" id="UP001163046"/>
    </source>
</evidence>
<proteinExistence type="predicted"/>
<reference evidence="1" key="1">
    <citation type="submission" date="2023-01" db="EMBL/GenBank/DDBJ databases">
        <title>Genome assembly of the deep-sea coral Lophelia pertusa.</title>
        <authorList>
            <person name="Herrera S."/>
            <person name="Cordes E."/>
        </authorList>
    </citation>
    <scope>NUCLEOTIDE SEQUENCE</scope>
    <source>
        <strain evidence="1">USNM1676648</strain>
        <tissue evidence="1">Polyp</tissue>
    </source>
</reference>